<dbReference type="EMBL" id="HG994583">
    <property type="protein sequence ID" value="CAF2910745.1"/>
    <property type="molecule type" value="Genomic_DNA"/>
</dbReference>
<keyword evidence="2" id="KW-0732">Signal</keyword>
<evidence type="ECO:0000256" key="2">
    <source>
        <dbReference type="SAM" id="SignalP"/>
    </source>
</evidence>
<proteinExistence type="predicted"/>
<dbReference type="Proteomes" id="UP000675881">
    <property type="component" value="Chromosome 4"/>
</dbReference>
<feature type="region of interest" description="Disordered" evidence="1">
    <location>
        <begin position="25"/>
        <end position="47"/>
    </location>
</feature>
<feature type="compositionally biased region" description="Basic and acidic residues" evidence="1">
    <location>
        <begin position="25"/>
        <end position="37"/>
    </location>
</feature>
<dbReference type="AlphaFoldDB" id="A0A7R8CS32"/>
<evidence type="ECO:0000256" key="1">
    <source>
        <dbReference type="SAM" id="MobiDB-lite"/>
    </source>
</evidence>
<evidence type="ECO:0000313" key="4">
    <source>
        <dbReference type="Proteomes" id="UP000675881"/>
    </source>
</evidence>
<evidence type="ECO:0000313" key="3">
    <source>
        <dbReference type="EMBL" id="CAF2910745.1"/>
    </source>
</evidence>
<keyword evidence="4" id="KW-1185">Reference proteome</keyword>
<name>A0A7R8CS32_LEPSM</name>
<protein>
    <submittedName>
        <fullName evidence="3">(salmon louse) hypothetical protein</fullName>
    </submittedName>
</protein>
<feature type="chain" id="PRO_5043792475" evidence="2">
    <location>
        <begin position="20"/>
        <end position="102"/>
    </location>
</feature>
<feature type="signal peptide" evidence="2">
    <location>
        <begin position="1"/>
        <end position="19"/>
    </location>
</feature>
<organism evidence="3 4">
    <name type="scientific">Lepeophtheirus salmonis</name>
    <name type="common">Salmon louse</name>
    <name type="synonym">Caligus salmonis</name>
    <dbReference type="NCBI Taxonomy" id="72036"/>
    <lineage>
        <taxon>Eukaryota</taxon>
        <taxon>Metazoa</taxon>
        <taxon>Ecdysozoa</taxon>
        <taxon>Arthropoda</taxon>
        <taxon>Crustacea</taxon>
        <taxon>Multicrustacea</taxon>
        <taxon>Hexanauplia</taxon>
        <taxon>Copepoda</taxon>
        <taxon>Siphonostomatoida</taxon>
        <taxon>Caligidae</taxon>
        <taxon>Lepeophtheirus</taxon>
    </lineage>
</organism>
<accession>A0A7R8CS32</accession>
<feature type="compositionally biased region" description="Polar residues" evidence="1">
    <location>
        <begin position="38"/>
        <end position="47"/>
    </location>
</feature>
<gene>
    <name evidence="3" type="ORF">LSAA_9023</name>
</gene>
<reference evidence="3" key="1">
    <citation type="submission" date="2021-02" db="EMBL/GenBank/DDBJ databases">
        <authorList>
            <person name="Bekaert M."/>
        </authorList>
    </citation>
    <scope>NUCLEOTIDE SEQUENCE</scope>
    <source>
        <strain evidence="3">IoA-00</strain>
    </source>
</reference>
<sequence length="102" mass="11058">MKFIVSFLMIFLFTYRVNGRQIRHADHETAGRSEDNLTYKSNLSNGQASDVGYGHDVGYGPDVGYGHDVGYGPDVGYGHDVSYGDSHGKGLGKSYGPGKSHN</sequence>